<evidence type="ECO:0000313" key="2">
    <source>
        <dbReference type="Proteomes" id="UP000287188"/>
    </source>
</evidence>
<reference evidence="2" key="1">
    <citation type="submission" date="2018-12" db="EMBL/GenBank/DDBJ databases">
        <title>Tengunoibacter tsumagoiensis gen. nov., sp. nov., Dictyobacter kobayashii sp. nov., D. alpinus sp. nov., and D. joshuensis sp. nov. and description of Dictyobacteraceae fam. nov. within the order Ktedonobacterales isolated from Tengu-no-mugimeshi.</title>
        <authorList>
            <person name="Wang C.M."/>
            <person name="Zheng Y."/>
            <person name="Sakai Y."/>
            <person name="Toyoda A."/>
            <person name="Minakuchi Y."/>
            <person name="Abe K."/>
            <person name="Yokota A."/>
            <person name="Yabe S."/>
        </authorList>
    </citation>
    <scope>NUCLEOTIDE SEQUENCE [LARGE SCALE GENOMIC DNA]</scope>
    <source>
        <strain evidence="2">Uno11</strain>
    </source>
</reference>
<dbReference type="SUPFAM" id="SSF48498">
    <property type="entry name" value="Tetracyclin repressor-like, C-terminal domain"/>
    <property type="match status" value="1"/>
</dbReference>
<organism evidence="1 2">
    <name type="scientific">Dictyobacter kobayashii</name>
    <dbReference type="NCBI Taxonomy" id="2014872"/>
    <lineage>
        <taxon>Bacteria</taxon>
        <taxon>Bacillati</taxon>
        <taxon>Chloroflexota</taxon>
        <taxon>Ktedonobacteria</taxon>
        <taxon>Ktedonobacterales</taxon>
        <taxon>Dictyobacteraceae</taxon>
        <taxon>Dictyobacter</taxon>
    </lineage>
</organism>
<accession>A0A402AXK8</accession>
<comment type="caution">
    <text evidence="1">The sequence shown here is derived from an EMBL/GenBank/DDBJ whole genome shotgun (WGS) entry which is preliminary data.</text>
</comment>
<dbReference type="AlphaFoldDB" id="A0A402AXK8"/>
<proteinExistence type="predicted"/>
<evidence type="ECO:0000313" key="1">
    <source>
        <dbReference type="EMBL" id="GCE23836.1"/>
    </source>
</evidence>
<protein>
    <recommendedName>
        <fullName evidence="3">Tetracyclin repressor-like C-terminal domain-containing protein</fullName>
    </recommendedName>
</protein>
<dbReference type="Proteomes" id="UP000287188">
    <property type="component" value="Unassembled WGS sequence"/>
</dbReference>
<name>A0A402AXK8_9CHLR</name>
<dbReference type="Gene3D" id="1.10.357.10">
    <property type="entry name" value="Tetracycline Repressor, domain 2"/>
    <property type="match status" value="1"/>
</dbReference>
<dbReference type="InterPro" id="IPR036271">
    <property type="entry name" value="Tet_transcr_reg_TetR-rel_C_sf"/>
</dbReference>
<evidence type="ECO:0008006" key="3">
    <source>
        <dbReference type="Google" id="ProtNLM"/>
    </source>
</evidence>
<keyword evidence="2" id="KW-1185">Reference proteome</keyword>
<gene>
    <name evidence="1" type="ORF">KDK_76360</name>
</gene>
<sequence length="86" mass="9854">MFKRNRQDRQQLQNIFQQGIDNGELRADVSAETYMSMFEGIMMGMQFKRHFHSDQEVDIPVNVAAMAEMVVSCLLDGIAKKTNAQI</sequence>
<dbReference type="EMBL" id="BIFS01000002">
    <property type="protein sequence ID" value="GCE23836.1"/>
    <property type="molecule type" value="Genomic_DNA"/>
</dbReference>